<reference evidence="2" key="1">
    <citation type="journal article" date="2020" name="Stud. Mycol.">
        <title>101 Dothideomycetes genomes: a test case for predicting lifestyles and emergence of pathogens.</title>
        <authorList>
            <person name="Haridas S."/>
            <person name="Albert R."/>
            <person name="Binder M."/>
            <person name="Bloem J."/>
            <person name="Labutti K."/>
            <person name="Salamov A."/>
            <person name="Andreopoulos B."/>
            <person name="Baker S."/>
            <person name="Barry K."/>
            <person name="Bills G."/>
            <person name="Bluhm B."/>
            <person name="Cannon C."/>
            <person name="Castanera R."/>
            <person name="Culley D."/>
            <person name="Daum C."/>
            <person name="Ezra D."/>
            <person name="Gonzalez J."/>
            <person name="Henrissat B."/>
            <person name="Kuo A."/>
            <person name="Liang C."/>
            <person name="Lipzen A."/>
            <person name="Lutzoni F."/>
            <person name="Magnuson J."/>
            <person name="Mondo S."/>
            <person name="Nolan M."/>
            <person name="Ohm R."/>
            <person name="Pangilinan J."/>
            <person name="Park H.-J."/>
            <person name="Ramirez L."/>
            <person name="Alfaro M."/>
            <person name="Sun H."/>
            <person name="Tritt A."/>
            <person name="Yoshinaga Y."/>
            <person name="Zwiers L.-H."/>
            <person name="Turgeon B."/>
            <person name="Goodwin S."/>
            <person name="Spatafora J."/>
            <person name="Crous P."/>
            <person name="Grigoriev I."/>
        </authorList>
    </citation>
    <scope>NUCLEOTIDE SEQUENCE</scope>
    <source>
        <strain evidence="2">CBS 690.94</strain>
    </source>
</reference>
<keyword evidence="3" id="KW-1185">Reference proteome</keyword>
<comment type="caution">
    <text evidence="2">The sequence shown here is derived from an EMBL/GenBank/DDBJ whole genome shotgun (WGS) entry which is preliminary data.</text>
</comment>
<feature type="compositionally biased region" description="Polar residues" evidence="1">
    <location>
        <begin position="1"/>
        <end position="13"/>
    </location>
</feature>
<evidence type="ECO:0000256" key="1">
    <source>
        <dbReference type="SAM" id="MobiDB-lite"/>
    </source>
</evidence>
<feature type="compositionally biased region" description="Pro residues" evidence="1">
    <location>
        <begin position="19"/>
        <end position="42"/>
    </location>
</feature>
<dbReference type="OrthoDB" id="3682602at2759"/>
<sequence>MGQFTSSSPDQTSTTLRPNTPPTQPNTATMPPPEPTASPRPFPFLRLPKTIRRQVYECLPVRTKYVPGYRGDTNNKIYKDKPVVILVLCYVERTIVQTCRQLAAEAEPVLEITTMKLGPARLLVAAEYFHRIPLTSSSHIRHDIGFLRRMQDDATWPRLRIADQDRMNKALEDQQILMWARILQLNLLSEKCISIGIFIGKQAQEVGSQECLSNISKQLDQIMGLQWWNNDCRRTRLMLKVSVEWEGSNVKDDTRRYLLSGNVVESCAFDGDDSKEEYDTTLLLEYPDFQYQNPVEKRNTMTLACKGEDAFERQGGVIREISTGRVVAWVPHDPSTRSQQQSASRNPASRSQRGGSQQQASRSGGRSSQLLQPGGSRQQQQQSSRSAGRGSQSRQPGRAPPAQAPGIPSTSSSSVGSGSGQGRRRGPNYRHSGGRGRGAHRGRSGGPGS</sequence>
<gene>
    <name evidence="2" type="ORF">P171DRAFT_442871</name>
</gene>
<proteinExistence type="predicted"/>
<feature type="region of interest" description="Disordered" evidence="1">
    <location>
        <begin position="1"/>
        <end position="42"/>
    </location>
</feature>
<feature type="compositionally biased region" description="Basic residues" evidence="1">
    <location>
        <begin position="422"/>
        <end position="443"/>
    </location>
</feature>
<feature type="compositionally biased region" description="Polar residues" evidence="1">
    <location>
        <begin position="336"/>
        <end position="347"/>
    </location>
</feature>
<feature type="compositionally biased region" description="Low complexity" evidence="1">
    <location>
        <begin position="348"/>
        <end position="397"/>
    </location>
</feature>
<dbReference type="EMBL" id="MU001498">
    <property type="protein sequence ID" value="KAF2446514.1"/>
    <property type="molecule type" value="Genomic_DNA"/>
</dbReference>
<accession>A0A9P4PK19</accession>
<evidence type="ECO:0000313" key="2">
    <source>
        <dbReference type="EMBL" id="KAF2446514.1"/>
    </source>
</evidence>
<organism evidence="2 3">
    <name type="scientific">Karstenula rhodostoma CBS 690.94</name>
    <dbReference type="NCBI Taxonomy" id="1392251"/>
    <lineage>
        <taxon>Eukaryota</taxon>
        <taxon>Fungi</taxon>
        <taxon>Dikarya</taxon>
        <taxon>Ascomycota</taxon>
        <taxon>Pezizomycotina</taxon>
        <taxon>Dothideomycetes</taxon>
        <taxon>Pleosporomycetidae</taxon>
        <taxon>Pleosporales</taxon>
        <taxon>Massarineae</taxon>
        <taxon>Didymosphaeriaceae</taxon>
        <taxon>Karstenula</taxon>
    </lineage>
</organism>
<feature type="compositionally biased region" description="Low complexity" evidence="1">
    <location>
        <begin position="404"/>
        <end position="416"/>
    </location>
</feature>
<evidence type="ECO:0000313" key="3">
    <source>
        <dbReference type="Proteomes" id="UP000799764"/>
    </source>
</evidence>
<dbReference type="AlphaFoldDB" id="A0A9P4PK19"/>
<protein>
    <submittedName>
        <fullName evidence="2">Uncharacterized protein</fullName>
    </submittedName>
</protein>
<name>A0A9P4PK19_9PLEO</name>
<feature type="region of interest" description="Disordered" evidence="1">
    <location>
        <begin position="331"/>
        <end position="449"/>
    </location>
</feature>
<dbReference type="Proteomes" id="UP000799764">
    <property type="component" value="Unassembled WGS sequence"/>
</dbReference>